<gene>
    <name evidence="7" type="primary">ispF</name>
    <name evidence="10" type="ORF">C0175_01245</name>
</gene>
<accession>A0A2J6X8V3</accession>
<feature type="site" description="Transition state stabilizer" evidence="7">
    <location>
        <position position="36"/>
    </location>
</feature>
<organism evidence="10 11">
    <name type="scientific">Caldisericum exile</name>
    <dbReference type="NCBI Taxonomy" id="693075"/>
    <lineage>
        <taxon>Bacteria</taxon>
        <taxon>Pseudomonadati</taxon>
        <taxon>Caldisericota/Cryosericota group</taxon>
        <taxon>Caldisericota</taxon>
        <taxon>Caldisericia</taxon>
        <taxon>Caldisericales</taxon>
        <taxon>Caldisericaceae</taxon>
        <taxon>Caldisericum</taxon>
    </lineage>
</organism>
<comment type="function">
    <text evidence="7">Involved in the biosynthesis of isopentenyl diphosphate (IPP) and dimethylallyl diphosphate (DMAPP), two major building blocks of isoprenoid compounds. Catalyzes the conversion of 4-diphosphocytidyl-2-C-methyl-D-erythritol 2-phosphate (CDP-ME2P) to 2-C-methyl-D-erythritol 2,4-cyclodiphosphate (ME-CPP) with a corresponding release of cytidine 5-monophosphate (CMP).</text>
</comment>
<feature type="binding site" evidence="7">
    <location>
        <position position="44"/>
    </location>
    <ligand>
        <name>a divalent metal cation</name>
        <dbReference type="ChEBI" id="CHEBI:60240"/>
    </ligand>
</feature>
<feature type="binding site" evidence="7">
    <location>
        <position position="10"/>
    </location>
    <ligand>
        <name>a divalent metal cation</name>
        <dbReference type="ChEBI" id="CHEBI:60240"/>
    </ligand>
</feature>
<proteinExistence type="inferred from homology"/>
<comment type="cofactor">
    <cofactor evidence="7">
        <name>a divalent metal cation</name>
        <dbReference type="ChEBI" id="CHEBI:60240"/>
    </cofactor>
    <text evidence="7">Binds 1 divalent metal cation per subunit.</text>
</comment>
<evidence type="ECO:0000256" key="8">
    <source>
        <dbReference type="RuleBase" id="RU004395"/>
    </source>
</evidence>
<dbReference type="Pfam" id="PF02542">
    <property type="entry name" value="YgbB"/>
    <property type="match status" value="1"/>
</dbReference>
<dbReference type="Proteomes" id="UP000236910">
    <property type="component" value="Unassembled WGS sequence"/>
</dbReference>
<feature type="binding site" evidence="7">
    <location>
        <begin position="58"/>
        <end position="60"/>
    </location>
    <ligand>
        <name>4-CDP-2-C-methyl-D-erythritol 2-phosphate</name>
        <dbReference type="ChEBI" id="CHEBI:57919"/>
    </ligand>
</feature>
<reference evidence="10 11" key="1">
    <citation type="submission" date="2018-01" db="EMBL/GenBank/DDBJ databases">
        <title>Metagenomic assembled genomes from two thermal pools in the Uzon Caldera, Kamchatka, Russia.</title>
        <authorList>
            <person name="Wilkins L."/>
            <person name="Ettinger C."/>
        </authorList>
    </citation>
    <scope>NUCLEOTIDE SEQUENCE [LARGE SCALE GENOMIC DNA]</scope>
    <source>
        <strain evidence="10">ARK-10</strain>
    </source>
</reference>
<evidence type="ECO:0000256" key="2">
    <source>
        <dbReference type="ARBA" id="ARBA00004709"/>
    </source>
</evidence>
<name>A0A2J6X8V3_9BACT</name>
<dbReference type="PANTHER" id="PTHR43181:SF1">
    <property type="entry name" value="2-C-METHYL-D-ERYTHRITOL 2,4-CYCLODIPHOSPHATE SYNTHASE, CHLOROPLASTIC"/>
    <property type="match status" value="1"/>
</dbReference>
<feature type="binding site" evidence="7">
    <location>
        <position position="12"/>
    </location>
    <ligand>
        <name>a divalent metal cation</name>
        <dbReference type="ChEBI" id="CHEBI:60240"/>
    </ligand>
</feature>
<comment type="subunit">
    <text evidence="7">Homotrimer.</text>
</comment>
<dbReference type="UniPathway" id="UPA00056">
    <property type="reaction ID" value="UER00095"/>
</dbReference>
<comment type="pathway">
    <text evidence="2 7">Isoprenoid biosynthesis; isopentenyl diphosphate biosynthesis via DXP pathway; isopentenyl diphosphate from 1-deoxy-D-xylulose 5-phosphate: step 4/6.</text>
</comment>
<dbReference type="InterPro" id="IPR036571">
    <property type="entry name" value="MECDP_synthase_sf"/>
</dbReference>
<feature type="domain" description="2-C-methyl-D-erythritol 2,4-cyclodiphosphate synthase" evidence="9">
    <location>
        <begin position="3"/>
        <end position="156"/>
    </location>
</feature>
<feature type="binding site" evidence="7">
    <location>
        <begin position="36"/>
        <end position="37"/>
    </location>
    <ligand>
        <name>4-CDP-2-C-methyl-D-erythritol 2-phosphate</name>
        <dbReference type="ChEBI" id="CHEBI:57919"/>
    </ligand>
</feature>
<comment type="catalytic activity">
    <reaction evidence="1 7 8">
        <text>4-CDP-2-C-methyl-D-erythritol 2-phosphate = 2-C-methyl-D-erythritol 2,4-cyclic diphosphate + CMP</text>
        <dbReference type="Rhea" id="RHEA:23864"/>
        <dbReference type="ChEBI" id="CHEBI:57919"/>
        <dbReference type="ChEBI" id="CHEBI:58483"/>
        <dbReference type="ChEBI" id="CHEBI:60377"/>
        <dbReference type="EC" id="4.6.1.12"/>
    </reaction>
</comment>
<comment type="caution">
    <text evidence="10">The sequence shown here is derived from an EMBL/GenBank/DDBJ whole genome shotgun (WGS) entry which is preliminary data.</text>
</comment>
<dbReference type="CDD" id="cd00554">
    <property type="entry name" value="MECDP_synthase"/>
    <property type="match status" value="1"/>
</dbReference>
<dbReference type="EC" id="4.6.1.12" evidence="3 7"/>
<protein>
    <recommendedName>
        <fullName evidence="3 7">2-C-methyl-D-erythritol 2,4-cyclodiphosphate synthase</fullName>
        <shortName evidence="7">MECDP-synthase</shortName>
        <shortName evidence="7">MECPP-synthase</shortName>
        <shortName evidence="7">MECPS</shortName>
        <ecNumber evidence="3 7">4.6.1.12</ecNumber>
    </recommendedName>
</protein>
<evidence type="ECO:0000313" key="11">
    <source>
        <dbReference type="Proteomes" id="UP000236910"/>
    </source>
</evidence>
<keyword evidence="5 7" id="KW-0414">Isoprene biosynthesis</keyword>
<evidence type="ECO:0000256" key="5">
    <source>
        <dbReference type="ARBA" id="ARBA00023229"/>
    </source>
</evidence>
<dbReference type="GO" id="GO:0046872">
    <property type="term" value="F:metal ion binding"/>
    <property type="evidence" value="ECO:0007669"/>
    <property type="project" value="UniProtKB-KW"/>
</dbReference>
<keyword evidence="6 7" id="KW-0456">Lyase</keyword>
<dbReference type="NCBIfam" id="TIGR00151">
    <property type="entry name" value="ispF"/>
    <property type="match status" value="1"/>
</dbReference>
<dbReference type="PANTHER" id="PTHR43181">
    <property type="entry name" value="2-C-METHYL-D-ERYTHRITOL 2,4-CYCLODIPHOSPHATE SYNTHASE, CHLOROPLASTIC"/>
    <property type="match status" value="1"/>
</dbReference>
<evidence type="ECO:0000256" key="4">
    <source>
        <dbReference type="ARBA" id="ARBA00022723"/>
    </source>
</evidence>
<evidence type="ECO:0000256" key="3">
    <source>
        <dbReference type="ARBA" id="ARBA00012579"/>
    </source>
</evidence>
<dbReference type="AlphaFoldDB" id="A0A2J6X8V3"/>
<feature type="binding site" evidence="7">
    <location>
        <position position="144"/>
    </location>
    <ligand>
        <name>4-CDP-2-C-methyl-D-erythritol 2-phosphate</name>
        <dbReference type="ChEBI" id="CHEBI:57919"/>
    </ligand>
</feature>
<comment type="similarity">
    <text evidence="7 8">Belongs to the IspF family.</text>
</comment>
<dbReference type="EMBL" id="PNIX01000073">
    <property type="protein sequence ID" value="PMP83732.1"/>
    <property type="molecule type" value="Genomic_DNA"/>
</dbReference>
<sequence length="159" mass="17782">MEIRIGIGYDSHRFIVERPFYLGGVQIPYESGLLGHSDGDALIHAIIDAILGALNWGDIGKWFPDNDPELKDIRSTMLLSKVKDKLIQEHIRIVNIDSVVILEEPKIAPFVDSMRETISQILCIEKERVSIKGKTNEGMGFVGRKEGVQVFAVVVLEIP</sequence>
<evidence type="ECO:0000256" key="1">
    <source>
        <dbReference type="ARBA" id="ARBA00000200"/>
    </source>
</evidence>
<evidence type="ECO:0000259" key="9">
    <source>
        <dbReference type="Pfam" id="PF02542"/>
    </source>
</evidence>
<dbReference type="HAMAP" id="MF_00107">
    <property type="entry name" value="IspF"/>
    <property type="match status" value="1"/>
</dbReference>
<comment type="caution">
    <text evidence="7">Lacks conserved residue(s) required for the propagation of feature annotation.</text>
</comment>
<evidence type="ECO:0000313" key="10">
    <source>
        <dbReference type="EMBL" id="PMP83732.1"/>
    </source>
</evidence>
<dbReference type="InterPro" id="IPR020555">
    <property type="entry name" value="MECDP_synthase_CS"/>
</dbReference>
<feature type="binding site" evidence="7">
    <location>
        <begin position="10"/>
        <end position="12"/>
    </location>
    <ligand>
        <name>4-CDP-2-C-methyl-D-erythritol 2-phosphate</name>
        <dbReference type="ChEBI" id="CHEBI:57919"/>
    </ligand>
</feature>
<evidence type="ECO:0000256" key="7">
    <source>
        <dbReference type="HAMAP-Rule" id="MF_00107"/>
    </source>
</evidence>
<feature type="site" description="Transition state stabilizer" evidence="7">
    <location>
        <position position="135"/>
    </location>
</feature>
<dbReference type="GO" id="GO:0016114">
    <property type="term" value="P:terpenoid biosynthetic process"/>
    <property type="evidence" value="ECO:0007669"/>
    <property type="project" value="InterPro"/>
</dbReference>
<keyword evidence="4 7" id="KW-0479">Metal-binding</keyword>
<dbReference type="GO" id="GO:0019288">
    <property type="term" value="P:isopentenyl diphosphate biosynthetic process, methylerythritol 4-phosphate pathway"/>
    <property type="evidence" value="ECO:0007669"/>
    <property type="project" value="UniProtKB-UniRule"/>
</dbReference>
<dbReference type="Gene3D" id="3.30.1330.50">
    <property type="entry name" value="2-C-methyl-D-erythritol 2,4-cyclodiphosphate synthase"/>
    <property type="match status" value="1"/>
</dbReference>
<dbReference type="SUPFAM" id="SSF69765">
    <property type="entry name" value="IpsF-like"/>
    <property type="match status" value="1"/>
</dbReference>
<dbReference type="GO" id="GO:0008685">
    <property type="term" value="F:2-C-methyl-D-erythritol 2,4-cyclodiphosphate synthase activity"/>
    <property type="evidence" value="ECO:0007669"/>
    <property type="project" value="UniProtKB-UniRule"/>
</dbReference>
<dbReference type="InterPro" id="IPR003526">
    <property type="entry name" value="MECDP_synthase"/>
</dbReference>
<evidence type="ECO:0000256" key="6">
    <source>
        <dbReference type="ARBA" id="ARBA00023239"/>
    </source>
</evidence>
<feature type="binding site" evidence="7">
    <location>
        <begin position="63"/>
        <end position="67"/>
    </location>
    <ligand>
        <name>4-CDP-2-C-methyl-D-erythritol 2-phosphate</name>
        <dbReference type="ChEBI" id="CHEBI:57919"/>
    </ligand>
</feature>
<dbReference type="PROSITE" id="PS01350">
    <property type="entry name" value="ISPF"/>
    <property type="match status" value="1"/>
</dbReference>
<feature type="binding site" evidence="7">
    <location>
        <position position="141"/>
    </location>
    <ligand>
        <name>4-CDP-2-C-methyl-D-erythritol 2-phosphate</name>
        <dbReference type="ChEBI" id="CHEBI:57919"/>
    </ligand>
</feature>